<dbReference type="PROSITE" id="PS51387">
    <property type="entry name" value="FAD_PCMH"/>
    <property type="match status" value="1"/>
</dbReference>
<keyword evidence="2" id="KW-0274">FAD</keyword>
<dbReference type="Proteomes" id="UP001364224">
    <property type="component" value="Unassembled WGS sequence"/>
</dbReference>
<dbReference type="InterPro" id="IPR002346">
    <property type="entry name" value="Mopterin_DH_FAD-bd"/>
</dbReference>
<accession>A0ABU8BCZ7</accession>
<comment type="caution">
    <text evidence="5">The sequence shown here is derived from an EMBL/GenBank/DDBJ whole genome shotgun (WGS) entry which is preliminary data.</text>
</comment>
<evidence type="ECO:0000256" key="2">
    <source>
        <dbReference type="ARBA" id="ARBA00022827"/>
    </source>
</evidence>
<dbReference type="EMBL" id="JAZHRV010000001">
    <property type="protein sequence ID" value="MEH2556412.1"/>
    <property type="molecule type" value="Genomic_DNA"/>
</dbReference>
<dbReference type="InterPro" id="IPR016169">
    <property type="entry name" value="FAD-bd_PCMH_sub2"/>
</dbReference>
<dbReference type="GO" id="GO:0008805">
    <property type="term" value="F:carbon-monoxide oxygenase activity"/>
    <property type="evidence" value="ECO:0007669"/>
    <property type="project" value="UniProtKB-EC"/>
</dbReference>
<evidence type="ECO:0000256" key="3">
    <source>
        <dbReference type="ARBA" id="ARBA00023002"/>
    </source>
</evidence>
<keyword evidence="1" id="KW-0285">Flavoprotein</keyword>
<evidence type="ECO:0000259" key="4">
    <source>
        <dbReference type="PROSITE" id="PS51387"/>
    </source>
</evidence>
<dbReference type="Gene3D" id="3.30.43.10">
    <property type="entry name" value="Uridine Diphospho-n-acetylenolpyruvylglucosamine Reductase, domain 2"/>
    <property type="match status" value="1"/>
</dbReference>
<keyword evidence="6" id="KW-1185">Reference proteome</keyword>
<evidence type="ECO:0000256" key="1">
    <source>
        <dbReference type="ARBA" id="ARBA00022630"/>
    </source>
</evidence>
<dbReference type="PANTHER" id="PTHR42659">
    <property type="entry name" value="XANTHINE DEHYDROGENASE SUBUNIT C-RELATED"/>
    <property type="match status" value="1"/>
</dbReference>
<sequence length="278" mass="29163">MKPAPFGYQRPRDLQAALAVLGEAKTSAKIMAGGQSLGPMLNLRLVEPQMIVDITGLAELKQVERRGDELVLGACVTHADIEDGRIPDVTRGAMQRVAGNIAYRAVRNRGTVGGSLSHADPAADWVSALSALGARLTLRSRAGARMVAMEDFIIGALESALHDGEVVETIHVPAMPASAHWGYAKSCRKTGEFAHAIGAILIDPSAASARVVIGAIDAAPIVITSAAELFGGRIAGDYKDRFDMRVADVLLAKAGVSSAAHRHIHVNVLKRAVSEAAA</sequence>
<keyword evidence="3 5" id="KW-0560">Oxidoreductase</keyword>
<dbReference type="InterPro" id="IPR051312">
    <property type="entry name" value="Diverse_Substr_Oxidored"/>
</dbReference>
<proteinExistence type="predicted"/>
<dbReference type="PANTHER" id="PTHR42659:SF2">
    <property type="entry name" value="XANTHINE DEHYDROGENASE SUBUNIT C-RELATED"/>
    <property type="match status" value="1"/>
</dbReference>
<dbReference type="InterPro" id="IPR036318">
    <property type="entry name" value="FAD-bd_PCMH-like_sf"/>
</dbReference>
<gene>
    <name evidence="5" type="ORF">V1286_003941</name>
</gene>
<protein>
    <submittedName>
        <fullName evidence="5">Carbon-monoxide dehydrogenase medium subunit</fullName>
        <ecNumber evidence="5">1.2.5.3</ecNumber>
    </submittedName>
</protein>
<dbReference type="EC" id="1.2.5.3" evidence="5"/>
<dbReference type="RefSeq" id="WP_334481783.1">
    <property type="nucleotide sequence ID" value="NZ_JAZHRV010000001.1"/>
</dbReference>
<dbReference type="Gene3D" id="3.30.465.10">
    <property type="match status" value="1"/>
</dbReference>
<dbReference type="InterPro" id="IPR016166">
    <property type="entry name" value="FAD-bd_PCMH"/>
</dbReference>
<evidence type="ECO:0000313" key="5">
    <source>
        <dbReference type="EMBL" id="MEH2556412.1"/>
    </source>
</evidence>
<reference evidence="5 6" key="1">
    <citation type="submission" date="2024-02" db="EMBL/GenBank/DDBJ databases">
        <title>Adaptive strategies in a cosmopolitan and abundant soil bacterium.</title>
        <authorList>
            <person name="Carini P."/>
        </authorList>
    </citation>
    <scope>NUCLEOTIDE SEQUENCE [LARGE SCALE GENOMIC DNA]</scope>
    <source>
        <strain evidence="5 6">AZCC 1608</strain>
    </source>
</reference>
<evidence type="ECO:0000313" key="6">
    <source>
        <dbReference type="Proteomes" id="UP001364224"/>
    </source>
</evidence>
<dbReference type="InterPro" id="IPR016167">
    <property type="entry name" value="FAD-bd_PCMH_sub1"/>
</dbReference>
<dbReference type="Pfam" id="PF00941">
    <property type="entry name" value="FAD_binding_5"/>
    <property type="match status" value="1"/>
</dbReference>
<dbReference type="SUPFAM" id="SSF56176">
    <property type="entry name" value="FAD-binding/transporter-associated domain-like"/>
    <property type="match status" value="1"/>
</dbReference>
<organism evidence="5 6">
    <name type="scientific">Bradyrhizobium algeriense</name>
    <dbReference type="NCBI Taxonomy" id="634784"/>
    <lineage>
        <taxon>Bacteria</taxon>
        <taxon>Pseudomonadati</taxon>
        <taxon>Pseudomonadota</taxon>
        <taxon>Alphaproteobacteria</taxon>
        <taxon>Hyphomicrobiales</taxon>
        <taxon>Nitrobacteraceae</taxon>
        <taxon>Bradyrhizobium</taxon>
    </lineage>
</organism>
<name>A0ABU8BCZ7_9BRAD</name>
<feature type="domain" description="FAD-binding PCMH-type" evidence="4">
    <location>
        <begin position="1"/>
        <end position="177"/>
    </location>
</feature>